<evidence type="ECO:0000256" key="2">
    <source>
        <dbReference type="ARBA" id="ARBA00022679"/>
    </source>
</evidence>
<organism evidence="5">
    <name type="scientific">mine drainage metagenome</name>
    <dbReference type="NCBI Taxonomy" id="410659"/>
    <lineage>
        <taxon>unclassified sequences</taxon>
        <taxon>metagenomes</taxon>
        <taxon>ecological metagenomes</taxon>
    </lineage>
</organism>
<evidence type="ECO:0000256" key="1">
    <source>
        <dbReference type="ARBA" id="ARBA00009836"/>
    </source>
</evidence>
<reference evidence="5" key="1">
    <citation type="submission" date="2013-08" db="EMBL/GenBank/DDBJ databases">
        <authorList>
            <person name="Mendez C."/>
            <person name="Richter M."/>
            <person name="Ferrer M."/>
            <person name="Sanchez J."/>
        </authorList>
    </citation>
    <scope>NUCLEOTIDE SEQUENCE</scope>
</reference>
<dbReference type="GO" id="GO:0006388">
    <property type="term" value="P:tRNA splicing, via endonucleolytic cleavage and ligation"/>
    <property type="evidence" value="ECO:0007669"/>
    <property type="project" value="TreeGrafter"/>
</dbReference>
<dbReference type="AlphaFoldDB" id="T1BL17"/>
<dbReference type="EMBL" id="AUZY01001890">
    <property type="protein sequence ID" value="EQD73646.1"/>
    <property type="molecule type" value="Genomic_DNA"/>
</dbReference>
<gene>
    <name evidence="5" type="ORF">B1B_03110</name>
</gene>
<dbReference type="Gene3D" id="1.10.10.970">
    <property type="entry name" value="RNA 2'-phosphotransferase, Tpt1/KptA family, N-terminal domain"/>
    <property type="match status" value="1"/>
</dbReference>
<dbReference type="GO" id="GO:0003950">
    <property type="term" value="F:NAD+ poly-ADP-ribosyltransferase activity"/>
    <property type="evidence" value="ECO:0007669"/>
    <property type="project" value="InterPro"/>
</dbReference>
<dbReference type="PANTHER" id="PTHR12684">
    <property type="entry name" value="PUTATIVE PHOSPHOTRANSFERASE"/>
    <property type="match status" value="1"/>
</dbReference>
<evidence type="ECO:0000256" key="4">
    <source>
        <dbReference type="ARBA" id="ARBA00025212"/>
    </source>
</evidence>
<dbReference type="InterPro" id="IPR042081">
    <property type="entry name" value="RNA_2'-PTrans_C"/>
</dbReference>
<sequence>MLKECDQHGYFRGDNCPVCGQPSKFLMDDRELDHLGRVLTGILRHFPDRYHLTMDERGWVSLPQIVRAISQQHRAYHWLRVHHLVAIAETDAKGRYEVRDDRIRATYGHTLEVALDLPTENVPDQLYYPVTEEEAAIVLEVGLKPSDRRKVHLSKTAQDARNAGSVRRPNPVILEIDAKRARGDGVVIMRAGKTVFLVDQVPSEYLTRVATPPSDPAE</sequence>
<dbReference type="PANTHER" id="PTHR12684:SF2">
    <property type="entry name" value="TRNA 2'-PHOSPHOTRANSFERASE 1"/>
    <property type="match status" value="1"/>
</dbReference>
<dbReference type="InterPro" id="IPR002745">
    <property type="entry name" value="Ptrans_KptA/Tpt1"/>
</dbReference>
<dbReference type="InterPro" id="IPR042080">
    <property type="entry name" value="RNA_2'-PTrans_N"/>
</dbReference>
<reference evidence="5" key="2">
    <citation type="journal article" date="2014" name="ISME J.">
        <title>Microbial stratification in low pH oxic and suboxic macroscopic growths along an acid mine drainage.</title>
        <authorList>
            <person name="Mendez-Garcia C."/>
            <person name="Mesa V."/>
            <person name="Sprenger R.R."/>
            <person name="Richter M."/>
            <person name="Diez M.S."/>
            <person name="Solano J."/>
            <person name="Bargiela R."/>
            <person name="Golyshina O.V."/>
            <person name="Manteca A."/>
            <person name="Ramos J.L."/>
            <person name="Gallego J.R."/>
            <person name="Llorente I."/>
            <person name="Martins Dos Santos V.A."/>
            <person name="Jensen O.N."/>
            <person name="Pelaez A.I."/>
            <person name="Sanchez J."/>
            <person name="Ferrer M."/>
        </authorList>
    </citation>
    <scope>NUCLEOTIDE SEQUENCE</scope>
</reference>
<name>T1BL17_9ZZZZ</name>
<dbReference type="Gene3D" id="3.20.170.30">
    <property type="match status" value="1"/>
</dbReference>
<dbReference type="Pfam" id="PF01885">
    <property type="entry name" value="PTS_2-RNA"/>
    <property type="match status" value="1"/>
</dbReference>
<comment type="caution">
    <text evidence="5">The sequence shown here is derived from an EMBL/GenBank/DDBJ whole genome shotgun (WGS) entry which is preliminary data.</text>
</comment>
<dbReference type="GO" id="GO:0000215">
    <property type="term" value="F:tRNA 2'-phosphotransferase activity"/>
    <property type="evidence" value="ECO:0007669"/>
    <property type="project" value="TreeGrafter"/>
</dbReference>
<evidence type="ECO:0000256" key="3">
    <source>
        <dbReference type="ARBA" id="ARBA00023027"/>
    </source>
</evidence>
<keyword evidence="2 5" id="KW-0808">Transferase</keyword>
<evidence type="ECO:0000313" key="5">
    <source>
        <dbReference type="EMBL" id="EQD73646.1"/>
    </source>
</evidence>
<protein>
    <submittedName>
        <fullName evidence="5">RNA 2'-phosphotransferase, Tpt1 / KptA family protein</fullName>
    </submittedName>
</protein>
<dbReference type="HAMAP" id="MF_00299">
    <property type="entry name" value="KptA"/>
    <property type="match status" value="1"/>
</dbReference>
<dbReference type="SUPFAM" id="SSF56399">
    <property type="entry name" value="ADP-ribosylation"/>
    <property type="match status" value="1"/>
</dbReference>
<comment type="similarity">
    <text evidence="1">Belongs to the KptA/TPT1 family.</text>
</comment>
<accession>T1BL17</accession>
<keyword evidence="3" id="KW-0520">NAD</keyword>
<dbReference type="InterPro" id="IPR022928">
    <property type="entry name" value="RNA_2'-PTrans_KptA"/>
</dbReference>
<proteinExistence type="inferred from homology"/>
<comment type="function">
    <text evidence="4">Removes the 2'-phosphate from RNA via an intermediate in which the phosphate is ADP-ribosylated by NAD followed by a presumed transesterification to release the RNA and generate ADP-ribose 1''-2''-cyclic phosphate (APPR&gt;P). May function as an ADP-ribosylase.</text>
</comment>